<gene>
    <name evidence="4" type="ORF">GCM10009843_04400</name>
</gene>
<keyword evidence="5" id="KW-1185">Reference proteome</keyword>
<keyword evidence="1" id="KW-0812">Transmembrane</keyword>
<dbReference type="Pfam" id="PF24677">
    <property type="entry name" value="DUF7657"/>
    <property type="match status" value="1"/>
</dbReference>
<feature type="transmembrane region" description="Helical" evidence="1">
    <location>
        <begin position="327"/>
        <end position="352"/>
    </location>
</feature>
<feature type="transmembrane region" description="Helical" evidence="1">
    <location>
        <begin position="426"/>
        <end position="454"/>
    </location>
</feature>
<sequence>MLSGATTSSLGIRVLRQDPQSPLGTMWGTPRDIRSDEFLTGTAAELNVLSLGHTSSAPLAESPDLVLQVASGQPFETLFFYDGDLLRLGPWLPDAMLFAASRALPFLVLALTLPPLLQRLGASRPLSWLGYALVVLAPASLWWSFTPPRVLSYASLGCFLLVVATERWAAATAVRSRAAALVLAALGGIALARLGGYYVPWSLTIGVPLVLAVAAWILFGPQRRAGLLVLGVGAACGGALLALVFWENAEAVRATLDTLYPGQRRATGDLLAPFHLLGAPGFHHLTGGERPAIGNQSENSSAFLVCALWALLLVLRPSDATRAQRAAFAALGVSIAVWVAWCTTAWGSFGAALPLLNLVTPPRAAQTVGFAATLLLVIVLGRTRKVGPWSALVVALACGLATAYGVTSLRGTLLTMSLTEVWVSSLAVVVAIWVVTVFPNSWLAIVPLCGVLLWSGAQVNPVILGLGDLRDSQAAGAVRQIGADARSDASYVASDDPLVSALLVANGVPSMTGWQIAGPREDLWVELDPDRSEELVWNRGASYLRMSFDGAAGAEPVLSNPTPDTVLISVDPCSIPEVLKVETLITHTKLDAPCLTQSSEFVWVGKRQRVYTVGSSG</sequence>
<name>A0ABP5JB04_9ACTN</name>
<comment type="caution">
    <text evidence="4">The sequence shown here is derived from an EMBL/GenBank/DDBJ whole genome shotgun (WGS) entry which is preliminary data.</text>
</comment>
<keyword evidence="1" id="KW-1133">Transmembrane helix</keyword>
<keyword evidence="1" id="KW-0472">Membrane</keyword>
<protein>
    <recommendedName>
        <fullName evidence="6">Glycosyltransferase RgtA/B/C/D-like domain-containing protein</fullName>
    </recommendedName>
</protein>
<dbReference type="InterPro" id="IPR056074">
    <property type="entry name" value="DUF7657"/>
</dbReference>
<dbReference type="Pfam" id="PF24672">
    <property type="entry name" value="DUF7654"/>
    <property type="match status" value="1"/>
</dbReference>
<feature type="domain" description="DUF7654" evidence="2">
    <location>
        <begin position="468"/>
        <end position="605"/>
    </location>
</feature>
<evidence type="ECO:0000256" key="1">
    <source>
        <dbReference type="SAM" id="Phobius"/>
    </source>
</evidence>
<reference evidence="5" key="1">
    <citation type="journal article" date="2019" name="Int. J. Syst. Evol. Microbiol.">
        <title>The Global Catalogue of Microorganisms (GCM) 10K type strain sequencing project: providing services to taxonomists for standard genome sequencing and annotation.</title>
        <authorList>
            <consortium name="The Broad Institute Genomics Platform"/>
            <consortium name="The Broad Institute Genome Sequencing Center for Infectious Disease"/>
            <person name="Wu L."/>
            <person name="Ma J."/>
        </authorList>
    </citation>
    <scope>NUCLEOTIDE SEQUENCE [LARGE SCALE GENOMIC DNA]</scope>
    <source>
        <strain evidence="5">JCM 16021</strain>
    </source>
</reference>
<accession>A0ABP5JB04</accession>
<feature type="transmembrane region" description="Helical" evidence="1">
    <location>
        <begin position="299"/>
        <end position="315"/>
    </location>
</feature>
<evidence type="ECO:0000313" key="5">
    <source>
        <dbReference type="Proteomes" id="UP001500575"/>
    </source>
</evidence>
<feature type="transmembrane region" description="Helical" evidence="1">
    <location>
        <begin position="364"/>
        <end position="381"/>
    </location>
</feature>
<feature type="transmembrane region" description="Helical" evidence="1">
    <location>
        <begin position="388"/>
        <end position="406"/>
    </location>
</feature>
<evidence type="ECO:0000313" key="4">
    <source>
        <dbReference type="EMBL" id="GAA2115246.1"/>
    </source>
</evidence>
<feature type="transmembrane region" description="Helical" evidence="1">
    <location>
        <begin position="128"/>
        <end position="145"/>
    </location>
</feature>
<evidence type="ECO:0000259" key="3">
    <source>
        <dbReference type="Pfam" id="PF24677"/>
    </source>
</evidence>
<dbReference type="RefSeq" id="WP_344301967.1">
    <property type="nucleotide sequence ID" value="NZ_BAAAQQ010000002.1"/>
</dbReference>
<evidence type="ECO:0008006" key="6">
    <source>
        <dbReference type="Google" id="ProtNLM"/>
    </source>
</evidence>
<feature type="transmembrane region" description="Helical" evidence="1">
    <location>
        <begin position="151"/>
        <end position="170"/>
    </location>
</feature>
<dbReference type="Proteomes" id="UP001500575">
    <property type="component" value="Unassembled WGS sequence"/>
</dbReference>
<feature type="domain" description="DUF7657" evidence="3">
    <location>
        <begin position="115"/>
        <end position="380"/>
    </location>
</feature>
<proteinExistence type="predicted"/>
<feature type="transmembrane region" description="Helical" evidence="1">
    <location>
        <begin position="226"/>
        <end position="246"/>
    </location>
</feature>
<dbReference type="EMBL" id="BAAAQQ010000002">
    <property type="protein sequence ID" value="GAA2115246.1"/>
    <property type="molecule type" value="Genomic_DNA"/>
</dbReference>
<dbReference type="InterPro" id="IPR056071">
    <property type="entry name" value="DUF7654"/>
</dbReference>
<feature type="transmembrane region" description="Helical" evidence="1">
    <location>
        <begin position="201"/>
        <end position="219"/>
    </location>
</feature>
<feature type="transmembrane region" description="Helical" evidence="1">
    <location>
        <begin position="95"/>
        <end position="116"/>
    </location>
</feature>
<organism evidence="4 5">
    <name type="scientific">Nocardioides bigeumensis</name>
    <dbReference type="NCBI Taxonomy" id="433657"/>
    <lineage>
        <taxon>Bacteria</taxon>
        <taxon>Bacillati</taxon>
        <taxon>Actinomycetota</taxon>
        <taxon>Actinomycetes</taxon>
        <taxon>Propionibacteriales</taxon>
        <taxon>Nocardioidaceae</taxon>
        <taxon>Nocardioides</taxon>
    </lineage>
</organism>
<evidence type="ECO:0000259" key="2">
    <source>
        <dbReference type="Pfam" id="PF24672"/>
    </source>
</evidence>
<feature type="transmembrane region" description="Helical" evidence="1">
    <location>
        <begin position="177"/>
        <end position="195"/>
    </location>
</feature>